<evidence type="ECO:0000256" key="1">
    <source>
        <dbReference type="SAM" id="Phobius"/>
    </source>
</evidence>
<name>A0A941ER38_9ACTN</name>
<dbReference type="EMBL" id="JAGSOG010000008">
    <property type="protein sequence ID" value="MBR7832249.1"/>
    <property type="molecule type" value="Genomic_DNA"/>
</dbReference>
<dbReference type="RefSeq" id="WP_212526785.1">
    <property type="nucleotide sequence ID" value="NZ_JAGSOG010000008.1"/>
</dbReference>
<keyword evidence="1" id="KW-1133">Transmembrane helix</keyword>
<dbReference type="Proteomes" id="UP000675781">
    <property type="component" value="Unassembled WGS sequence"/>
</dbReference>
<comment type="caution">
    <text evidence="2">The sequence shown here is derived from an EMBL/GenBank/DDBJ whole genome shotgun (WGS) entry which is preliminary data.</text>
</comment>
<organism evidence="2 3">
    <name type="scientific">Actinospica durhamensis</name>
    <dbReference type="NCBI Taxonomy" id="1508375"/>
    <lineage>
        <taxon>Bacteria</taxon>
        <taxon>Bacillati</taxon>
        <taxon>Actinomycetota</taxon>
        <taxon>Actinomycetes</taxon>
        <taxon>Catenulisporales</taxon>
        <taxon>Actinospicaceae</taxon>
        <taxon>Actinospica</taxon>
    </lineage>
</organism>
<keyword evidence="3" id="KW-1185">Reference proteome</keyword>
<keyword evidence="1" id="KW-0472">Membrane</keyword>
<proteinExistence type="predicted"/>
<protein>
    <submittedName>
        <fullName evidence="2">Uncharacterized protein</fullName>
    </submittedName>
</protein>
<evidence type="ECO:0000313" key="2">
    <source>
        <dbReference type="EMBL" id="MBR7832249.1"/>
    </source>
</evidence>
<gene>
    <name evidence="2" type="ORF">KDL01_03205</name>
</gene>
<dbReference type="AlphaFoldDB" id="A0A941ER38"/>
<reference evidence="2" key="1">
    <citation type="submission" date="2021-04" db="EMBL/GenBank/DDBJ databases">
        <title>Genome based classification of Actinospica acidithermotolerans sp. nov., an actinobacterium isolated from an Indonesian hot spring.</title>
        <authorList>
            <person name="Kusuma A.B."/>
            <person name="Putra K.E."/>
            <person name="Nafisah S."/>
            <person name="Loh J."/>
            <person name="Nouioui I."/>
            <person name="Goodfellow M."/>
        </authorList>
    </citation>
    <scope>NUCLEOTIDE SEQUENCE</scope>
    <source>
        <strain evidence="2">CSCA 57</strain>
    </source>
</reference>
<keyword evidence="1" id="KW-0812">Transmembrane</keyword>
<evidence type="ECO:0000313" key="3">
    <source>
        <dbReference type="Proteomes" id="UP000675781"/>
    </source>
</evidence>
<accession>A0A941ER38</accession>
<feature type="transmembrane region" description="Helical" evidence="1">
    <location>
        <begin position="21"/>
        <end position="47"/>
    </location>
</feature>
<sequence>MPPSGSNRKSLREGYRATGRGFALTVPVLIAALVLIAAVTAVGIWLWTSSSGVRGDASVTRQHNSGQNQVAQNTKLLGDQATVLSDQQKIQVLAANVTTQQDKIDLQGLELNCLTDVAAYNADVRNILASGLLPSGLPSAYPTTVCEVSKS</sequence>